<feature type="transmembrane region" description="Helical" evidence="6">
    <location>
        <begin position="51"/>
        <end position="76"/>
    </location>
</feature>
<evidence type="ECO:0000256" key="3">
    <source>
        <dbReference type="ARBA" id="ARBA00022692"/>
    </source>
</evidence>
<sequence length="445" mass="47033">MNEQFRSSRGFNVPWHWLKSGWSIALGIALGVAIGLYDAPLAGKLSVFGDLYLTFLKMCVIPIMITSIIPSLGRLLSSHHIAGQVRRMAVVFVVMLLAVSAIAAVAGLLGHPGHGLSASARETLGQTLLASESGSGASEAADSAGDTGFFAFLREMIPANIFSALVDGQSLQILFFSVLFGVTVGFFPASGSEPLLSLLDLLFKVFQKIISWSLYLLPFALLSIMANQIAQTGLDMLLAMERFVLLVLAVSAALMLLSSLVIAWRLRIPYGRSWSVLKTSLIVGFGTRNSIATLPSMLEALRSGFRLNREVTNLVVPLGVILCRYSMVIIFSMCLVFLSQLYYIPLGRSGLPLAVAGAVIAAIAGAGSPAVVSLSMLSIVAAPLGLPYGTAVVMLLAVTPVIDPFVTAANVHLNCAAAVLIADREATEELPDPLGESDNAVQIGA</sequence>
<organism evidence="7 8">
    <name type="scientific">Cohnella lubricantis</name>
    <dbReference type="NCBI Taxonomy" id="2163172"/>
    <lineage>
        <taxon>Bacteria</taxon>
        <taxon>Bacillati</taxon>
        <taxon>Bacillota</taxon>
        <taxon>Bacilli</taxon>
        <taxon>Bacillales</taxon>
        <taxon>Paenibacillaceae</taxon>
        <taxon>Cohnella</taxon>
    </lineage>
</organism>
<evidence type="ECO:0000256" key="5">
    <source>
        <dbReference type="ARBA" id="ARBA00023136"/>
    </source>
</evidence>
<dbReference type="Gene3D" id="1.10.3860.10">
    <property type="entry name" value="Sodium:dicarboxylate symporter"/>
    <property type="match status" value="1"/>
</dbReference>
<protein>
    <submittedName>
        <fullName evidence="7">Cation:dicarboxylase symporter family transporter</fullName>
    </submittedName>
</protein>
<dbReference type="Pfam" id="PF00375">
    <property type="entry name" value="SDF"/>
    <property type="match status" value="1"/>
</dbReference>
<evidence type="ECO:0000256" key="6">
    <source>
        <dbReference type="SAM" id="Phobius"/>
    </source>
</evidence>
<evidence type="ECO:0000313" key="7">
    <source>
        <dbReference type="EMBL" id="MBB6679493.1"/>
    </source>
</evidence>
<keyword evidence="2" id="KW-0813">Transport</keyword>
<dbReference type="GO" id="GO:0005886">
    <property type="term" value="C:plasma membrane"/>
    <property type="evidence" value="ECO:0007669"/>
    <property type="project" value="TreeGrafter"/>
</dbReference>
<dbReference type="GO" id="GO:0015293">
    <property type="term" value="F:symporter activity"/>
    <property type="evidence" value="ECO:0007669"/>
    <property type="project" value="InterPro"/>
</dbReference>
<name>A0A841TDG7_9BACL</name>
<accession>A0A841TDG7</accession>
<feature type="transmembrane region" description="Helical" evidence="6">
    <location>
        <begin position="350"/>
        <end position="371"/>
    </location>
</feature>
<proteinExistence type="predicted"/>
<keyword evidence="3 6" id="KW-0812">Transmembrane</keyword>
<dbReference type="PANTHER" id="PTHR42865">
    <property type="entry name" value="PROTON/GLUTAMATE-ASPARTATE SYMPORTER"/>
    <property type="match status" value="1"/>
</dbReference>
<keyword evidence="5 6" id="KW-0472">Membrane</keyword>
<dbReference type="SUPFAM" id="SSF118215">
    <property type="entry name" value="Proton glutamate symport protein"/>
    <property type="match status" value="1"/>
</dbReference>
<reference evidence="7 8" key="1">
    <citation type="submission" date="2020-08" db="EMBL/GenBank/DDBJ databases">
        <title>Cohnella phylogeny.</title>
        <authorList>
            <person name="Dunlap C."/>
        </authorList>
    </citation>
    <scope>NUCLEOTIDE SEQUENCE [LARGE SCALE GENOMIC DNA]</scope>
    <source>
        <strain evidence="7 8">DSM 103658</strain>
    </source>
</reference>
<feature type="transmembrane region" description="Helical" evidence="6">
    <location>
        <begin position="314"/>
        <end position="338"/>
    </location>
</feature>
<feature type="transmembrane region" description="Helical" evidence="6">
    <location>
        <begin position="377"/>
        <end position="398"/>
    </location>
</feature>
<dbReference type="AlphaFoldDB" id="A0A841TDG7"/>
<feature type="transmembrane region" description="Helical" evidence="6">
    <location>
        <begin position="242"/>
        <end position="264"/>
    </location>
</feature>
<evidence type="ECO:0000256" key="2">
    <source>
        <dbReference type="ARBA" id="ARBA00022448"/>
    </source>
</evidence>
<evidence type="ECO:0000256" key="4">
    <source>
        <dbReference type="ARBA" id="ARBA00022989"/>
    </source>
</evidence>
<dbReference type="InterPro" id="IPR036458">
    <property type="entry name" value="Na:dicarbo_symporter_sf"/>
</dbReference>
<feature type="transmembrane region" description="Helical" evidence="6">
    <location>
        <begin position="209"/>
        <end position="230"/>
    </location>
</feature>
<dbReference type="PANTHER" id="PTHR42865:SF10">
    <property type="entry name" value="SODIUM:DICARBOXYLATE SYMPORTER FAMILY PROTEIN"/>
    <property type="match status" value="1"/>
</dbReference>
<feature type="transmembrane region" description="Helical" evidence="6">
    <location>
        <begin position="171"/>
        <end position="189"/>
    </location>
</feature>
<feature type="transmembrane region" description="Helical" evidence="6">
    <location>
        <begin position="88"/>
        <end position="109"/>
    </location>
</feature>
<feature type="transmembrane region" description="Helical" evidence="6">
    <location>
        <begin position="21"/>
        <end position="39"/>
    </location>
</feature>
<comment type="caution">
    <text evidence="7">The sequence shown here is derived from an EMBL/GenBank/DDBJ whole genome shotgun (WGS) entry which is preliminary data.</text>
</comment>
<evidence type="ECO:0000313" key="8">
    <source>
        <dbReference type="Proteomes" id="UP000574133"/>
    </source>
</evidence>
<dbReference type="RefSeq" id="WP_185180752.1">
    <property type="nucleotide sequence ID" value="NZ_CBCSEP010000003.1"/>
</dbReference>
<evidence type="ECO:0000256" key="1">
    <source>
        <dbReference type="ARBA" id="ARBA00004141"/>
    </source>
</evidence>
<dbReference type="Proteomes" id="UP000574133">
    <property type="component" value="Unassembled WGS sequence"/>
</dbReference>
<keyword evidence="4 6" id="KW-1133">Transmembrane helix</keyword>
<keyword evidence="8" id="KW-1185">Reference proteome</keyword>
<dbReference type="InterPro" id="IPR001991">
    <property type="entry name" value="Na-dicarboxylate_symporter"/>
</dbReference>
<gene>
    <name evidence="7" type="ORF">H4Q31_19595</name>
</gene>
<comment type="subcellular location">
    <subcellularLocation>
        <location evidence="1">Membrane</location>
        <topology evidence="1">Multi-pass membrane protein</topology>
    </subcellularLocation>
</comment>
<dbReference type="EMBL" id="JACJVN010000086">
    <property type="protein sequence ID" value="MBB6679493.1"/>
    <property type="molecule type" value="Genomic_DNA"/>
</dbReference>
<dbReference type="PRINTS" id="PR00173">
    <property type="entry name" value="EDTRNSPORT"/>
</dbReference>